<dbReference type="PROSITE" id="PS50280">
    <property type="entry name" value="SET"/>
    <property type="match status" value="1"/>
</dbReference>
<keyword evidence="4" id="KW-0949">S-adenosyl-L-methionine</keyword>
<dbReference type="GO" id="GO:0042800">
    <property type="term" value="F:histone H3K4 methyltransferase activity"/>
    <property type="evidence" value="ECO:0007669"/>
    <property type="project" value="EnsemblMetazoa"/>
</dbReference>
<keyword evidence="3" id="KW-0808">Transferase</keyword>
<keyword evidence="2" id="KW-0489">Methyltransferase</keyword>
<dbReference type="KEGG" id="crq:GCK72_005630"/>
<dbReference type="EMBL" id="DS268408">
    <property type="protein sequence ID" value="EFO86105.1"/>
    <property type="molecule type" value="Genomic_DNA"/>
</dbReference>
<dbReference type="InterPro" id="IPR001214">
    <property type="entry name" value="SET_dom"/>
</dbReference>
<dbReference type="eggNOG" id="KOG2461">
    <property type="taxonomic scope" value="Eukaryota"/>
</dbReference>
<evidence type="ECO:0000313" key="7">
    <source>
        <dbReference type="EMBL" id="EFO86105.1"/>
    </source>
</evidence>
<dbReference type="AlphaFoldDB" id="E3LG30"/>
<protein>
    <submittedName>
        <fullName evidence="7">CRE-SET-17 protein</fullName>
    </submittedName>
</protein>
<evidence type="ECO:0000256" key="2">
    <source>
        <dbReference type="ARBA" id="ARBA00022603"/>
    </source>
</evidence>
<dbReference type="GO" id="GO:0032259">
    <property type="term" value="P:methylation"/>
    <property type="evidence" value="ECO:0007669"/>
    <property type="project" value="UniProtKB-KW"/>
</dbReference>
<dbReference type="STRING" id="31234.E3LG30"/>
<evidence type="ECO:0000313" key="9">
    <source>
        <dbReference type="Proteomes" id="UP000008281"/>
    </source>
</evidence>
<dbReference type="HOGENOM" id="CLU_089435_0_0_1"/>
<evidence type="ECO:0000313" key="10">
    <source>
        <dbReference type="Proteomes" id="UP000483820"/>
    </source>
</evidence>
<dbReference type="RefSeq" id="XP_003117239.1">
    <property type="nucleotide sequence ID" value="XM_003117191.1"/>
</dbReference>
<dbReference type="FunCoup" id="E3LG30">
    <property type="interactions" value="24"/>
</dbReference>
<keyword evidence="9" id="KW-1185">Reference proteome</keyword>
<evidence type="ECO:0000313" key="8">
    <source>
        <dbReference type="EMBL" id="KAF1765677.1"/>
    </source>
</evidence>
<sequence>MNGIEIPGLGFPDTFAVKKEVERKSYKLVLDFQDGAISIIESRNLVKELHKEIQDISEDEVESLGTEIADSAYEESRDIHCERCNKFYRPYCRIHPLYKIPDREPRKDEMSLLPYSHQTLPILFRIEASRLPNAGLGVIAEVFIPVGMMFGPYKGIRVHRKSDFYKDGYAWLIKSGDKKIYIDGSDPQRSNWLRYINSPRHEDEQNMVAFQTSGRIYYRVIKPIRIDQELLVWYGPSFGGEFVETEVGGKPKKPSKNPFICISHNGSRR</sequence>
<dbReference type="GeneID" id="9821827"/>
<keyword evidence="5" id="KW-0539">Nucleus</keyword>
<feature type="domain" description="SET" evidence="6">
    <location>
        <begin position="124"/>
        <end position="235"/>
    </location>
</feature>
<evidence type="ECO:0000259" key="6">
    <source>
        <dbReference type="PROSITE" id="PS50280"/>
    </source>
</evidence>
<dbReference type="CTD" id="9821827"/>
<dbReference type="EMBL" id="WUAV01000002">
    <property type="protein sequence ID" value="KAF1765677.1"/>
    <property type="molecule type" value="Genomic_DNA"/>
</dbReference>
<evidence type="ECO:0000256" key="5">
    <source>
        <dbReference type="ARBA" id="ARBA00023242"/>
    </source>
</evidence>
<accession>E3LG30</accession>
<evidence type="ECO:0000256" key="1">
    <source>
        <dbReference type="ARBA" id="ARBA00004123"/>
    </source>
</evidence>
<gene>
    <name evidence="7" type="primary">Cre-set-17</name>
    <name evidence="7" type="ORF">CRE_02286</name>
    <name evidence="8" type="ORF">GCK72_005630</name>
</gene>
<dbReference type="SMART" id="SM00317">
    <property type="entry name" value="SET"/>
    <property type="match status" value="1"/>
</dbReference>
<dbReference type="Proteomes" id="UP000008281">
    <property type="component" value="Unassembled WGS sequence"/>
</dbReference>
<dbReference type="OMA" id="YSWEIRI"/>
<dbReference type="OrthoDB" id="40579at2759"/>
<organism evidence="9">
    <name type="scientific">Caenorhabditis remanei</name>
    <name type="common">Caenorhabditis vulgaris</name>
    <dbReference type="NCBI Taxonomy" id="31234"/>
    <lineage>
        <taxon>Eukaryota</taxon>
        <taxon>Metazoa</taxon>
        <taxon>Ecdysozoa</taxon>
        <taxon>Nematoda</taxon>
        <taxon>Chromadorea</taxon>
        <taxon>Rhabditida</taxon>
        <taxon>Rhabditina</taxon>
        <taxon>Rhabditomorpha</taxon>
        <taxon>Rhabditoidea</taxon>
        <taxon>Rhabditidae</taxon>
        <taxon>Peloderinae</taxon>
        <taxon>Caenorhabditis</taxon>
    </lineage>
</organism>
<dbReference type="InterPro" id="IPR046341">
    <property type="entry name" value="SET_dom_sf"/>
</dbReference>
<comment type="subcellular location">
    <subcellularLocation>
        <location evidence="1">Nucleus</location>
    </subcellularLocation>
</comment>
<evidence type="ECO:0000256" key="3">
    <source>
        <dbReference type="ARBA" id="ARBA00022679"/>
    </source>
</evidence>
<dbReference type="Pfam" id="PF21549">
    <property type="entry name" value="PRDM2_PR"/>
    <property type="match status" value="1"/>
</dbReference>
<dbReference type="InterPro" id="IPR044417">
    <property type="entry name" value="PRDM7_9_PR-SET"/>
</dbReference>
<dbReference type="Gene3D" id="2.170.270.10">
    <property type="entry name" value="SET domain"/>
    <property type="match status" value="1"/>
</dbReference>
<reference evidence="7" key="1">
    <citation type="submission" date="2007-07" db="EMBL/GenBank/DDBJ databases">
        <title>PCAP assembly of the Caenorhabditis remanei genome.</title>
        <authorList>
            <consortium name="The Caenorhabditis remanei Sequencing Consortium"/>
            <person name="Wilson R.K."/>
        </authorList>
    </citation>
    <scope>NUCLEOTIDE SEQUENCE [LARGE SCALE GENOMIC DNA]</scope>
    <source>
        <strain evidence="7">PB4641</strain>
    </source>
</reference>
<dbReference type="SUPFAM" id="SSF82199">
    <property type="entry name" value="SET domain"/>
    <property type="match status" value="1"/>
</dbReference>
<reference evidence="8 10" key="2">
    <citation type="submission" date="2019-12" db="EMBL/GenBank/DDBJ databases">
        <title>Chromosome-level assembly of the Caenorhabditis remanei genome.</title>
        <authorList>
            <person name="Teterina A.A."/>
            <person name="Willis J.H."/>
            <person name="Phillips P.C."/>
        </authorList>
    </citation>
    <scope>NUCLEOTIDE SEQUENCE [LARGE SCALE GENOMIC DNA]</scope>
    <source>
        <strain evidence="8 10">PX506</strain>
        <tissue evidence="8">Whole organism</tissue>
    </source>
</reference>
<evidence type="ECO:0000256" key="4">
    <source>
        <dbReference type="ARBA" id="ARBA00022691"/>
    </source>
</evidence>
<dbReference type="CDD" id="cd19193">
    <property type="entry name" value="PR-SET_PRDM7_9"/>
    <property type="match status" value="1"/>
</dbReference>
<proteinExistence type="predicted"/>
<name>E3LG30_CAERE</name>
<dbReference type="Proteomes" id="UP000483820">
    <property type="component" value="Chromosome II"/>
</dbReference>
<dbReference type="GO" id="GO:0005634">
    <property type="term" value="C:nucleus"/>
    <property type="evidence" value="ECO:0007669"/>
    <property type="project" value="UniProtKB-SubCell"/>
</dbReference>